<proteinExistence type="predicted"/>
<dbReference type="Proteomes" id="UP001213039">
    <property type="component" value="Chromosome"/>
</dbReference>
<gene>
    <name evidence="1" type="ORF">Me_995_000638</name>
</gene>
<protein>
    <submittedName>
        <fullName evidence="1">Uncharacterized protein</fullName>
    </submittedName>
</protein>
<name>A0ACD4PHF1_9BACT</name>
<keyword evidence="2" id="KW-1185">Reference proteome</keyword>
<sequence length="2967" mass="340884">MKKILTFALMFGLTTFAASCSSQKGNGVENENKNNNNNQTNPIETPKPIEPISSKKDWSKEFASKKDELERIINKLAYPGKQNSQAVKDLTIKLSTFEYTDEKSWEDLNKFANDINTIKENIQLANDKIKKLNEVDNNLISEFNLTSQGNDFVLLFEKINKKLEEQENQKLSKEINKIIDTLPYPSLAGGNEANINNVPAISKLKTLYTNTTETLDEVRAKLVAVAQKIEFFKNELLNISNENQTNLQHNNKTYNLYEVLRNSHTEYDFSNLENLLNVAKTKDKSTNKNLINNLSNLRAQEKQSFNSQIENALNYNEIQEVIRNAKFKNSENELKAILQASDYLITNLAATHVENEIIKNTINRIFSSTELTVNNIETIRTKLTSYKNKLIEAKNKINEIAANDVENLNDTKRDLFNIIINAESENDFAKIDIEIKKQKLIKLSNSLPYPGKTFENPIVPAISSLHKLIEDATNLNTLNQIESTINGIGSKINNAITEINSIQANEYLSSDEVEQRKQSLLNQLNDAHTDQKFATLTQDIELAKSQTNESYKNNKLRALKSRVHSLPYPGGENAPAINEIINLIDNDSDNFAHWEEKVTDINNKINAAIAKINNVDNKDFLNNKLNSANLDSEFTELNNLIDNQFNQNKTRITQEISSLEFLSDQIKNQFIQELNDKSVEEMENVLSNAYTSNIENKINALSYPQNNAPAKAQLLNNLRTLTTKEAKISLLNEVKKLEQVIRQTNAKIDALPYPNTVNSEGARYFKNQLNSLTSYNEIENLVPEGLKEKIQEYKNILNSTLNPFPISARDYGLKTRLNSLTSFNSIQENELRWNLYETKRRTIFNTTIDGLAYLSNDEKAALKNEVISIPDANKHQPINDFNTVFNKLDQVILKAQKENVKKHIDLITYPSQQGSLLTRNSLKSEVNDLSDADAINAKNAVILQIKNKMAQVRTLTAELQSSPKLNDINTSLDNVSQMSDFSAIELKIKQTKYFDRLNLLTDLSTSQKQSYEQRIFSAQTDQKLQAIIDEANLQNKKEDLYRIIDQITYPNPNSSQATSSLSKLRTRINGITTDQEFTQERTTLIEFKTALENKVRKANELAYPTRNALAKSEIIAGINSSTTVAELNRILPDSWNNDVVRYKELIISQFGRTSGLLSRLDKTHHSKTGTYRLGELNNQILLTKKNAVKTQIQNLSNLTVAEKNRFKGNVNNIQNTGANQLPNDAKLLEIDRVYFEARKQSLSNKVDTLAYPNEARYSTHLAQTKREIRELLNNKTLHTELDAVDQILNRVQNSITTINSKINRVSNETDKNEYKEKLSQANHEELNTLLEEINLYIEVNSMISSLSYTALNNADGTLTQDINTYLNTWKSNLNTQLNSANSQTQLLSLKQVILKATSIWNNINSKFNANYQFAVKSFVAELKQLINTTQLTSTEAKITPFYNELNTFFDANGLKTLYEANQNNVTIDNVKYKPYNTLLNEIKNTTNASLIRELNGKKDLYAANIEYTKVDKNNIPNSILGSHRTRMLNASTSNGINQVRNDLVAIIALYREVSVLINNLGKTSNRTEFSNTLSSSNTTNALTALKTSINSFSTKYSTARTKINEYNAHRSHDAQVTINLESELDRATNETMLDTLIRRINEEIENLNAGIQRERLINSMRNWSLSSDILEHSAMTITVETNDTKFRTLKEELEALNTSLNTLLEVKAQSENLARSSSTNSAKVLAISKELTKFNKLFTNDKLNWIDLGNIQANINSLDALTTTLRNANNSNVSSNKTLETLMLEETQNIFTFEKTQNAKSYNFNEHETPGSFTLDNSNLFFDNHDTDLYDYSVVNLELKGTNLETLEATIEVTLKTDPSKKVRFKKVKHFNTGVKSNLDSINLRDLEDIYTIDYDKVNSYTQTEWNTLTQEQQNEVFTKIKTGLNNYFKYDIKVKSTLDNNKLRSTVSILFNNQVLKTIQLNSRSNIAFRATNETKQAYWDRINLNKVLNIVNNSNVNHIKSDFFNNLSFKNHDKIFAHNDFLASQAREKFEELYNMPTFGKYQIFIKDIYNINDYKGEGYFVLWYKENGVEAPGYDANQRRSKMFRIDGFLLQNFYDVRPKGEHFTVADFKSSEFTEPTEEIKGIANSINESNFEWRHAVGKSFGYGHRGNQYFRSLNAKNFMQQKAYLNFEYLIKMINGKDSKGTNNVDVEYDRIGNTALYDKDITVNSRDITKLKNEYYRYFYDFILEDDRSLSFKIGYIKKENQNIRYTNEVRYRLINLVNDFEQTLYPEVIVNNVKHSDLIVNMNEIRKRSISWYKQNMSTLRQHIKVRANNQNRIVYNNYWINQNSIYVTDIKRINRTEAYIRLQANAFNTNNGVNFKADIWYKISGFKADNGNKKEQLVFNDNNLNVVYDSNTSVWRKRLIEPYWRDLMWTLDKNNIATWTLDKKYIDKTLLQPNTTNRKVRFTLFGNILFNDNSKNERIRNESNVPTFELDLDQLIQNKYFKLEVNTPTVEGTTFKYNIVAEWTEKGIKLKIYTLDSSYKIVIDEPEVQKFGSSRFEKNKAFLILPAASKIWVSYTNNKEHEDFGVTSNKFDYNDIEYTENEEPILFSNETSFLNNEVYYPNQNVNYKLHEGYKLHTEQLRKRKNADWDSVKVAYSRALLDDGGTVYGSLSIIGKVNNDPNDYKFYVSTNKHVQSVNNFEEISGANLLKEVTRKKFIFAPITSTFNPTPYNIQARKWVTNDILRVHNNRNVRINKIEGKSINIIWSGLSQISNDGTTTNNQVDYTVYVIDLKNDYIAAKRDGWMNIVWKIENLMKNPNVKLDIDYKHSQISVPNIREISNMAWPNTKYATQLFRRFSPNKFVSSANSRTYFGDSWIQWQQQMFQPQYYGGGGASGSGLFFADGSYAGAWNSGASGANEGYFAQGPKYATRTYNYFGVNFEGEDPLSLRNTNSLAAQIIRANLKNPNDYDLPWFFKERK</sequence>
<reference evidence="1" key="1">
    <citation type="submission" date="2022-12" db="EMBL/GenBank/DDBJ databases">
        <authorList>
            <consortium name="Asia Pacific Centre for Animal Health"/>
            <person name="Klose S.M."/>
            <person name="Legione A.R."/>
            <person name="Monotti I."/>
            <person name="Bushell R."/>
            <person name="Marenda M.S."/>
            <person name="Sugiyama T."/>
            <person name="Browning G.F."/>
            <person name="Vaz P.K."/>
        </authorList>
    </citation>
    <scope>NUCLEOTIDE SEQUENCE</scope>
    <source>
        <strain evidence="1">Felid995</strain>
    </source>
</reference>
<evidence type="ECO:0000313" key="2">
    <source>
        <dbReference type="Proteomes" id="UP001213039"/>
    </source>
</evidence>
<dbReference type="EMBL" id="CP114370">
    <property type="protein sequence ID" value="WBP84005.1"/>
    <property type="molecule type" value="Genomic_DNA"/>
</dbReference>
<evidence type="ECO:0000313" key="1">
    <source>
        <dbReference type="EMBL" id="WBP84005.1"/>
    </source>
</evidence>
<accession>A0ACD4PHF1</accession>
<organism evidence="1 2">
    <name type="scientific">Mycoplasmopsis edwardii</name>
    <dbReference type="NCBI Taxonomy" id="53558"/>
    <lineage>
        <taxon>Bacteria</taxon>
        <taxon>Bacillati</taxon>
        <taxon>Mycoplasmatota</taxon>
        <taxon>Mycoplasmoidales</taxon>
        <taxon>Metamycoplasmataceae</taxon>
        <taxon>Mycoplasmopsis</taxon>
    </lineage>
</organism>